<evidence type="ECO:0000259" key="1">
    <source>
        <dbReference type="PROSITE" id="PS50995"/>
    </source>
</evidence>
<dbReference type="Gene3D" id="1.10.10.10">
    <property type="entry name" value="Winged helix-like DNA-binding domain superfamily/Winged helix DNA-binding domain"/>
    <property type="match status" value="1"/>
</dbReference>
<proteinExistence type="predicted"/>
<evidence type="ECO:0000313" key="2">
    <source>
        <dbReference type="EMBL" id="HIW79407.1"/>
    </source>
</evidence>
<protein>
    <submittedName>
        <fullName evidence="2">MarR family transcriptional regulator</fullName>
    </submittedName>
</protein>
<dbReference type="InterPro" id="IPR039422">
    <property type="entry name" value="MarR/SlyA-like"/>
</dbReference>
<feature type="domain" description="HTH marR-type" evidence="1">
    <location>
        <begin position="1"/>
        <end position="137"/>
    </location>
</feature>
<dbReference type="InterPro" id="IPR036388">
    <property type="entry name" value="WH-like_DNA-bd_sf"/>
</dbReference>
<dbReference type="InterPro" id="IPR000835">
    <property type="entry name" value="HTH_MarR-typ"/>
</dbReference>
<name>A0A9D1U9F0_9BACT</name>
<comment type="caution">
    <text evidence="2">The sequence shown here is derived from an EMBL/GenBank/DDBJ whole genome shotgun (WGS) entry which is preliminary data.</text>
</comment>
<dbReference type="PANTHER" id="PTHR33164">
    <property type="entry name" value="TRANSCRIPTIONAL REGULATOR, MARR FAMILY"/>
    <property type="match status" value="1"/>
</dbReference>
<gene>
    <name evidence="2" type="ORF">H9874_09740</name>
</gene>
<reference evidence="2" key="2">
    <citation type="submission" date="2021-04" db="EMBL/GenBank/DDBJ databases">
        <authorList>
            <person name="Gilroy R."/>
        </authorList>
    </citation>
    <scope>NUCLEOTIDE SEQUENCE</scope>
    <source>
        <strain evidence="2">ChiSxjej5B17-1746</strain>
    </source>
</reference>
<dbReference type="Pfam" id="PF12802">
    <property type="entry name" value="MarR_2"/>
    <property type="match status" value="1"/>
</dbReference>
<dbReference type="GO" id="GO:0003700">
    <property type="term" value="F:DNA-binding transcription factor activity"/>
    <property type="evidence" value="ECO:0007669"/>
    <property type="project" value="InterPro"/>
</dbReference>
<dbReference type="AlphaFoldDB" id="A0A9D1U9F0"/>
<dbReference type="PRINTS" id="PR00598">
    <property type="entry name" value="HTHMARR"/>
</dbReference>
<sequence length="158" mass="18411">MYDLDAPLYRHYEYAKRENRLYAEWFRRRGLPYLHFLVLDSVLRRPEGVEPTELAEEHLIPKQTVTGILDALEREGHIRRERCQRDRRRTRVLIRPAGKAFALEVMQELNRCEEAAIADIAPEDMEKFNNIYATLVARLEAGLLGGAARTEGRDDLFG</sequence>
<dbReference type="SUPFAM" id="SSF46785">
    <property type="entry name" value="Winged helix' DNA-binding domain"/>
    <property type="match status" value="1"/>
</dbReference>
<dbReference type="SMART" id="SM00347">
    <property type="entry name" value="HTH_MARR"/>
    <property type="match status" value="1"/>
</dbReference>
<dbReference type="GO" id="GO:0006950">
    <property type="term" value="P:response to stress"/>
    <property type="evidence" value="ECO:0007669"/>
    <property type="project" value="TreeGrafter"/>
</dbReference>
<dbReference type="Proteomes" id="UP000824264">
    <property type="component" value="Unassembled WGS sequence"/>
</dbReference>
<dbReference type="EMBL" id="DXGI01000365">
    <property type="protein sequence ID" value="HIW79407.1"/>
    <property type="molecule type" value="Genomic_DNA"/>
</dbReference>
<dbReference type="PROSITE" id="PS50995">
    <property type="entry name" value="HTH_MARR_2"/>
    <property type="match status" value="1"/>
</dbReference>
<evidence type="ECO:0000313" key="3">
    <source>
        <dbReference type="Proteomes" id="UP000824264"/>
    </source>
</evidence>
<dbReference type="PANTHER" id="PTHR33164:SF43">
    <property type="entry name" value="HTH-TYPE TRANSCRIPTIONAL REPRESSOR YETL"/>
    <property type="match status" value="1"/>
</dbReference>
<reference evidence="2" key="1">
    <citation type="journal article" date="2021" name="PeerJ">
        <title>Extensive microbial diversity within the chicken gut microbiome revealed by metagenomics and culture.</title>
        <authorList>
            <person name="Gilroy R."/>
            <person name="Ravi A."/>
            <person name="Getino M."/>
            <person name="Pursley I."/>
            <person name="Horton D.L."/>
            <person name="Alikhan N.F."/>
            <person name="Baker D."/>
            <person name="Gharbi K."/>
            <person name="Hall N."/>
            <person name="Watson M."/>
            <person name="Adriaenssens E.M."/>
            <person name="Foster-Nyarko E."/>
            <person name="Jarju S."/>
            <person name="Secka A."/>
            <person name="Antonio M."/>
            <person name="Oren A."/>
            <person name="Chaudhuri R.R."/>
            <person name="La Ragione R."/>
            <person name="Hildebrand F."/>
            <person name="Pallen M.J."/>
        </authorList>
    </citation>
    <scope>NUCLEOTIDE SEQUENCE</scope>
    <source>
        <strain evidence="2">ChiSxjej5B17-1746</strain>
    </source>
</reference>
<accession>A0A9D1U9F0</accession>
<dbReference type="InterPro" id="IPR036390">
    <property type="entry name" value="WH_DNA-bd_sf"/>
</dbReference>
<organism evidence="2 3">
    <name type="scientific">Candidatus Bilophila faecipullorum</name>
    <dbReference type="NCBI Taxonomy" id="2838482"/>
    <lineage>
        <taxon>Bacteria</taxon>
        <taxon>Pseudomonadati</taxon>
        <taxon>Thermodesulfobacteriota</taxon>
        <taxon>Desulfovibrionia</taxon>
        <taxon>Desulfovibrionales</taxon>
        <taxon>Desulfovibrionaceae</taxon>
        <taxon>Bilophila</taxon>
    </lineage>
</organism>